<evidence type="ECO:0000313" key="2">
    <source>
        <dbReference type="Proteomes" id="UP000557872"/>
    </source>
</evidence>
<comment type="caution">
    <text evidence="1">The sequence shown here is derived from an EMBL/GenBank/DDBJ whole genome shotgun (WGS) entry which is preliminary data.</text>
</comment>
<dbReference type="EMBL" id="JACBAZ010000001">
    <property type="protein sequence ID" value="NWK54308.1"/>
    <property type="molecule type" value="Genomic_DNA"/>
</dbReference>
<dbReference type="RefSeq" id="WP_178930844.1">
    <property type="nucleotide sequence ID" value="NZ_JACBAZ010000001.1"/>
</dbReference>
<protein>
    <submittedName>
        <fullName evidence="1">Right-handed parallel beta-helix repeat-containing protein</fullName>
    </submittedName>
</protein>
<dbReference type="InterPro" id="IPR011050">
    <property type="entry name" value="Pectin_lyase_fold/virulence"/>
</dbReference>
<sequence length="670" mass="75226">MKPGDCCLIRKGRYTELLEIEQLHGTKQLPITFKAWPGETVILDGTRPLQLKWEKWKDGIYRAEASGPVKQLFQNGRYLMPARWPNADIYDESVFDLHGRWRKAAAESTFGVMIDATPKVGDQKRAPWMEGSYVSQNTQTLSDTGKDFTGAVAVMNIGSWLSWAQTVGQHDPGSQRFTYSLDFERSGRAMARAANHFPKKTEFWRKKIQKGGEGYYYLERSLECLDSPGEWFYNRSEGWLYLMPRDGEIKLRSRQIDCGLRVRQSSHLKFEGLRLFACYASFSDCLSMTLDACHFNFPSATALGAGDMRRPEVTHFAYSKKFLESMDQRGTDNRVYNCSFNYCNGPALSMSGINDVVENCQFYAIDWMCLGNGGEGALNFGNSRGMVFRRNTVDLTGNSEGVRVGSRSLVEYNHISRTGLLQHDGSAINVGVNNIEGSVLRRNWVRDTAKAALRFDSANMGSPDVRYGHRGAMIENVCWNTQQVKVKGDGHQIIGNTVLGSPRVDVGILDRLLAGGINTQTLTARNLAGSISGAFHKQGIPIPGKHQNNWTGDVGSQLTNVNNFDFRPRQDSEVHLAGRNAQPSCQIGAYSHDPAQYWIPGHLSEKASMPIPRSGSKHLDPNTVLMWRPSLKAKSYLVYWGEKPERLVRLQKTAQCYLILPKTTSQSRCY</sequence>
<dbReference type="PANTHER" id="PTHR36453:SF1">
    <property type="entry name" value="RIGHT HANDED BETA HELIX DOMAIN-CONTAINING PROTEIN"/>
    <property type="match status" value="1"/>
</dbReference>
<dbReference type="AlphaFoldDB" id="A0A851G9B8"/>
<name>A0A851G9B8_9BACT</name>
<evidence type="ECO:0000313" key="1">
    <source>
        <dbReference type="EMBL" id="NWK54308.1"/>
    </source>
</evidence>
<dbReference type="PANTHER" id="PTHR36453">
    <property type="entry name" value="SECRETED PROTEIN-RELATED"/>
    <property type="match status" value="1"/>
</dbReference>
<dbReference type="Gene3D" id="2.160.20.10">
    <property type="entry name" value="Single-stranded right-handed beta-helix, Pectin lyase-like"/>
    <property type="match status" value="2"/>
</dbReference>
<reference evidence="1 2" key="1">
    <citation type="submission" date="2020-07" db="EMBL/GenBank/DDBJ databases">
        <title>Roseicoccus Jingziensis gen. nov., sp. nov., isolated from coastal seawater.</title>
        <authorList>
            <person name="Feng X."/>
        </authorList>
    </citation>
    <scope>NUCLEOTIDE SEQUENCE [LARGE SCALE GENOMIC DNA]</scope>
    <source>
        <strain evidence="1 2">N1E253</strain>
    </source>
</reference>
<dbReference type="SUPFAM" id="SSF51126">
    <property type="entry name" value="Pectin lyase-like"/>
    <property type="match status" value="1"/>
</dbReference>
<dbReference type="Proteomes" id="UP000557872">
    <property type="component" value="Unassembled WGS sequence"/>
</dbReference>
<dbReference type="InterPro" id="IPR012334">
    <property type="entry name" value="Pectin_lyas_fold"/>
</dbReference>
<accession>A0A851G9B8</accession>
<proteinExistence type="predicted"/>
<organism evidence="1 2">
    <name type="scientific">Oceaniferula marina</name>
    <dbReference type="NCBI Taxonomy" id="2748318"/>
    <lineage>
        <taxon>Bacteria</taxon>
        <taxon>Pseudomonadati</taxon>
        <taxon>Verrucomicrobiota</taxon>
        <taxon>Verrucomicrobiia</taxon>
        <taxon>Verrucomicrobiales</taxon>
        <taxon>Verrucomicrobiaceae</taxon>
        <taxon>Oceaniferula</taxon>
    </lineage>
</organism>
<gene>
    <name evidence="1" type="ORF">HW115_01700</name>
</gene>
<keyword evidence="2" id="KW-1185">Reference proteome</keyword>